<gene>
    <name evidence="1" type="ORF">AOB46_18140</name>
</gene>
<evidence type="ECO:0000313" key="2">
    <source>
        <dbReference type="Proteomes" id="UP000037953"/>
    </source>
</evidence>
<evidence type="ECO:0000313" key="1">
    <source>
        <dbReference type="EMBL" id="KPE49880.1"/>
    </source>
</evidence>
<dbReference type="AlphaFoldDB" id="A0A0N0ZT58"/>
<reference evidence="2" key="2">
    <citation type="submission" date="2015-09" db="EMBL/GenBank/DDBJ databases">
        <title>Draft genome sequence of a multidrug-resistant Chryseobacterium indologenes isolate from Malaysia.</title>
        <authorList>
            <person name="Yu C.Y."/>
            <person name="Ang G.Y."/>
            <person name="Chan K.-G."/>
        </authorList>
    </citation>
    <scope>NUCLEOTIDE SEQUENCE [LARGE SCALE GENOMIC DNA]</scope>
    <source>
        <strain evidence="2">CI_885</strain>
    </source>
</reference>
<accession>A0A0N0ZT58</accession>
<dbReference type="Proteomes" id="UP000037953">
    <property type="component" value="Unassembled WGS sequence"/>
</dbReference>
<name>A0A0N0ZT58_CHRID</name>
<protein>
    <submittedName>
        <fullName evidence="1">Uncharacterized protein</fullName>
    </submittedName>
</protein>
<comment type="caution">
    <text evidence="1">The sequence shown here is derived from an EMBL/GenBank/DDBJ whole genome shotgun (WGS) entry which is preliminary data.</text>
</comment>
<reference evidence="1 2" key="1">
    <citation type="journal article" date="2015" name="Genom Data">
        <title>Draft genome sequence of a multidrug-resistant Chryseobacterium indologenes isolate from Malaysia.</title>
        <authorList>
            <person name="Yu C.Y."/>
            <person name="Ang G.Y."/>
            <person name="Cheng H.J."/>
            <person name="Cheong Y.M."/>
            <person name="Yin W.F."/>
            <person name="Chan K.G."/>
        </authorList>
    </citation>
    <scope>NUCLEOTIDE SEQUENCE [LARGE SCALE GENOMIC DNA]</scope>
    <source>
        <strain evidence="1 2">CI_885</strain>
    </source>
</reference>
<proteinExistence type="predicted"/>
<organism evidence="1 2">
    <name type="scientific">Chryseobacterium indologenes</name>
    <name type="common">Flavobacterium indologenes</name>
    <dbReference type="NCBI Taxonomy" id="253"/>
    <lineage>
        <taxon>Bacteria</taxon>
        <taxon>Pseudomonadati</taxon>
        <taxon>Bacteroidota</taxon>
        <taxon>Flavobacteriia</taxon>
        <taxon>Flavobacteriales</taxon>
        <taxon>Weeksellaceae</taxon>
        <taxon>Chryseobacterium group</taxon>
        <taxon>Chryseobacterium</taxon>
    </lineage>
</organism>
<sequence length="168" mass="18113">MYAQGGPLIIMNKSVNYDYRGTIFANNFAGAGCNPVIASYDPSMILVPAGTTVQYDNFRDQYIPGSPSSVSMWSVLLATGGTPSIRPWNHPSLMPGGVISSNTKWSMSKFQMFHAGTLNPETYFNGNIGDSANPCVSNPSYINALPMGDASWFTITTGGTVYTYLLIN</sequence>
<dbReference type="EMBL" id="LJOD01000014">
    <property type="protein sequence ID" value="KPE49880.1"/>
    <property type="molecule type" value="Genomic_DNA"/>
</dbReference>
<dbReference type="PATRIC" id="fig|253.9.peg.1580"/>